<gene>
    <name evidence="1" type="ORF">BN12_860006</name>
</gene>
<dbReference type="Proteomes" id="UP000035721">
    <property type="component" value="Unassembled WGS sequence"/>
</dbReference>
<organism evidence="1 2">
    <name type="scientific">Nostocoides japonicum T1-X7</name>
    <dbReference type="NCBI Taxonomy" id="1194083"/>
    <lineage>
        <taxon>Bacteria</taxon>
        <taxon>Bacillati</taxon>
        <taxon>Actinomycetota</taxon>
        <taxon>Actinomycetes</taxon>
        <taxon>Micrococcales</taxon>
        <taxon>Intrasporangiaceae</taxon>
        <taxon>Nostocoides</taxon>
    </lineage>
</organism>
<evidence type="ECO:0000313" key="1">
    <source>
        <dbReference type="EMBL" id="CCH80307.1"/>
    </source>
</evidence>
<evidence type="ECO:0000313" key="2">
    <source>
        <dbReference type="Proteomes" id="UP000035721"/>
    </source>
</evidence>
<dbReference type="AlphaFoldDB" id="A0A077M5G2"/>
<reference evidence="1 2" key="1">
    <citation type="journal article" date="2013" name="ISME J.">
        <title>A metabolic model for members of the genus Tetrasphaera involved in enhanced biological phosphorus removal.</title>
        <authorList>
            <person name="Kristiansen R."/>
            <person name="Nguyen H.T.T."/>
            <person name="Saunders A.M."/>
            <person name="Nielsen J.L."/>
            <person name="Wimmer R."/>
            <person name="Le V.Q."/>
            <person name="McIlroy S.J."/>
            <person name="Petrovski S."/>
            <person name="Seviour R.J."/>
            <person name="Calteau A."/>
            <person name="Nielsen K.L."/>
            <person name="Nielsen P.H."/>
        </authorList>
    </citation>
    <scope>NUCLEOTIDE SEQUENCE [LARGE SCALE GENOMIC DNA]</scope>
    <source>
        <strain evidence="1 2">T1-X7</strain>
    </source>
</reference>
<dbReference type="STRING" id="1194083.BN12_860006"/>
<proteinExistence type="predicted"/>
<accession>A0A077M5G2</accession>
<keyword evidence="2" id="KW-1185">Reference proteome</keyword>
<protein>
    <submittedName>
        <fullName evidence="1">Uncharacterized protein</fullName>
    </submittedName>
</protein>
<sequence>MPEGLGLVVALGDGGRVEVDGDRRDEATGEPWQVLAGEPRVWLGALNPHSHAEGLAGCG</sequence>
<dbReference type="EMBL" id="CAJB01000421">
    <property type="protein sequence ID" value="CCH80307.1"/>
    <property type="molecule type" value="Genomic_DNA"/>
</dbReference>
<name>A0A077M5G2_9MICO</name>
<dbReference type="RefSeq" id="WP_048552348.1">
    <property type="nucleotide sequence ID" value="NZ_HF570958.1"/>
</dbReference>
<comment type="caution">
    <text evidence="1">The sequence shown here is derived from an EMBL/GenBank/DDBJ whole genome shotgun (WGS) entry which is preliminary data.</text>
</comment>